<dbReference type="OrthoDB" id="5673at2759"/>
<reference evidence="1 2" key="1">
    <citation type="journal article" date="2018" name="New Phytol.">
        <title>Phylogenomics of Endogonaceae and evolution of mycorrhizas within Mucoromycota.</title>
        <authorList>
            <person name="Chang Y."/>
            <person name="Desiro A."/>
            <person name="Na H."/>
            <person name="Sandor L."/>
            <person name="Lipzen A."/>
            <person name="Clum A."/>
            <person name="Barry K."/>
            <person name="Grigoriev I.V."/>
            <person name="Martin F.M."/>
            <person name="Stajich J.E."/>
            <person name="Smith M.E."/>
            <person name="Bonito G."/>
            <person name="Spatafora J.W."/>
        </authorList>
    </citation>
    <scope>NUCLEOTIDE SEQUENCE [LARGE SCALE GENOMIC DNA]</scope>
    <source>
        <strain evidence="1 2">GMNB39</strain>
    </source>
</reference>
<dbReference type="EMBL" id="RBNI01014651">
    <property type="protein sequence ID" value="RUP19710.1"/>
    <property type="molecule type" value="Genomic_DNA"/>
</dbReference>
<organism evidence="1 2">
    <name type="scientific">Jimgerdemannia flammicorona</name>
    <dbReference type="NCBI Taxonomy" id="994334"/>
    <lineage>
        <taxon>Eukaryota</taxon>
        <taxon>Fungi</taxon>
        <taxon>Fungi incertae sedis</taxon>
        <taxon>Mucoromycota</taxon>
        <taxon>Mucoromycotina</taxon>
        <taxon>Endogonomycetes</taxon>
        <taxon>Endogonales</taxon>
        <taxon>Endogonaceae</taxon>
        <taxon>Jimgerdemannia</taxon>
    </lineage>
</organism>
<dbReference type="AlphaFoldDB" id="A0A433BA64"/>
<keyword evidence="2" id="KW-1185">Reference proteome</keyword>
<dbReference type="Gene3D" id="3.40.1410.10">
    <property type="entry name" value="Chorismate lyase-like"/>
    <property type="match status" value="1"/>
</dbReference>
<dbReference type="SUPFAM" id="SSF64288">
    <property type="entry name" value="Chorismate lyase-like"/>
    <property type="match status" value="1"/>
</dbReference>
<evidence type="ECO:0000313" key="2">
    <source>
        <dbReference type="Proteomes" id="UP000268093"/>
    </source>
</evidence>
<name>A0A433BA64_9FUNG</name>
<evidence type="ECO:0000313" key="1">
    <source>
        <dbReference type="EMBL" id="RUP19710.1"/>
    </source>
</evidence>
<comment type="caution">
    <text evidence="1">The sequence shown here is derived from an EMBL/GenBank/DDBJ whole genome shotgun (WGS) entry which is preliminary data.</text>
</comment>
<accession>A0A433BA64</accession>
<sequence length="212" mass="24209">MTSTRPPSPTRVRKIPAHFGDIMSSQETSLVFPNGFSGLERIVLTANGNLQRIFSAFFNLPIAIEIMKNDLLPASARFEDEPILDDENPAAVLQRFDREVNLRCGQIVVCNAKSHILIRDPEVLDMIANGGVGIGQLFRYLDKLPKFVLHAVGRRNQTWWRKYSLRMTGVECRIRETFPSGMFEDGWLEKANTHVSLVFEPELEEDTVWEFE</sequence>
<dbReference type="InterPro" id="IPR028978">
    <property type="entry name" value="Chorismate_lyase_/UTRA_dom_sf"/>
</dbReference>
<gene>
    <name evidence="1" type="ORF">BC936DRAFT_139298</name>
</gene>
<proteinExistence type="predicted"/>
<dbReference type="Proteomes" id="UP000268093">
    <property type="component" value="Unassembled WGS sequence"/>
</dbReference>
<protein>
    <submittedName>
        <fullName evidence="1">Uncharacterized protein</fullName>
    </submittedName>
</protein>